<dbReference type="GO" id="GO:0016829">
    <property type="term" value="F:lyase activity"/>
    <property type="evidence" value="ECO:0007669"/>
    <property type="project" value="UniProtKB-KW"/>
</dbReference>
<dbReference type="VEuPathDB" id="FungiDB:GVI51_M13475"/>
<dbReference type="Gene3D" id="3.20.10.10">
    <property type="entry name" value="D-amino Acid Aminotransferase, subunit A, domain 2"/>
    <property type="match status" value="1"/>
</dbReference>
<name>A0A0W0CCH0_CANGB</name>
<dbReference type="Pfam" id="PF01063">
    <property type="entry name" value="Aminotran_4"/>
    <property type="match status" value="1"/>
</dbReference>
<dbReference type="VEuPathDB" id="FungiDB:B1J91_M13497g"/>
<dbReference type="InterPro" id="IPR001544">
    <property type="entry name" value="Aminotrans_IV"/>
</dbReference>
<accession>A0A0W0CCH0</accession>
<evidence type="ECO:0000313" key="1">
    <source>
        <dbReference type="EMBL" id="KTA97365.1"/>
    </source>
</evidence>
<dbReference type="EMBL" id="LLZZ01000161">
    <property type="protein sequence ID" value="KTA97365.1"/>
    <property type="molecule type" value="Genomic_DNA"/>
</dbReference>
<organism evidence="1 2">
    <name type="scientific">Candida glabrata</name>
    <name type="common">Yeast</name>
    <name type="synonym">Torulopsis glabrata</name>
    <dbReference type="NCBI Taxonomy" id="5478"/>
    <lineage>
        <taxon>Eukaryota</taxon>
        <taxon>Fungi</taxon>
        <taxon>Dikarya</taxon>
        <taxon>Ascomycota</taxon>
        <taxon>Saccharomycotina</taxon>
        <taxon>Saccharomycetes</taxon>
        <taxon>Saccharomycetales</taxon>
        <taxon>Saccharomycetaceae</taxon>
        <taxon>Nakaseomyces</taxon>
    </lineage>
</organism>
<dbReference type="VEuPathDB" id="FungiDB:CAGL0M13497g"/>
<proteinExistence type="predicted"/>
<dbReference type="VEuPathDB" id="FungiDB:GWK60_M13431"/>
<dbReference type="AlphaFoldDB" id="A0A0W0CCH0"/>
<protein>
    <submittedName>
        <fullName evidence="1">Aminodeoxychorismate lyase</fullName>
    </submittedName>
</protein>
<evidence type="ECO:0000313" key="2">
    <source>
        <dbReference type="Proteomes" id="UP000054886"/>
    </source>
</evidence>
<dbReference type="InterPro" id="IPR043132">
    <property type="entry name" value="BCAT-like_C"/>
</dbReference>
<comment type="caution">
    <text evidence="1">The sequence shown here is derived from an EMBL/GenBank/DDBJ whole genome shotgun (WGS) entry which is preliminary data.</text>
</comment>
<sequence length="375" mass="43348">MDSNLLIDDGHRAKLIDKIPWLADVSQNSNYSNVELLSTMKYDPSLIRMTREGEYEGAFPITKLSTFKYLDENEFQTQVYSWLEDTQQITTTTYRDDIKKAIEELVTSGKTFEINDDDSSLYYLYYFRFLLLGEQFVRLKLAASIFRRNFRLTLREFINNLVNAIYLDIYSNEQIPNDPIDKLKRLLDDNRTYKMRVLLKGDNSLEFQAHHLGVSDNGPTAEKLLFGEILTFNTAAGSDDLWDVIVDSEPTPCSILTSLKTTSRDHYASARRRMEHARTWLDISGKTEVLIWNDKEEIMEGSITNIAILNKDGELVTPPLSSGCLCGTMRYYLMRKKLIKAETIEKNSLYENQPLLIFNDVMGVIKGRIRFMPKV</sequence>
<dbReference type="SUPFAM" id="SSF56752">
    <property type="entry name" value="D-aminoacid aminotransferase-like PLP-dependent enzymes"/>
    <property type="match status" value="1"/>
</dbReference>
<dbReference type="InterPro" id="IPR036038">
    <property type="entry name" value="Aminotransferase-like"/>
</dbReference>
<keyword evidence="1" id="KW-0456">Lyase</keyword>
<gene>
    <name evidence="1" type="ORF">AO440_004432</name>
</gene>
<reference evidence="1 2" key="1">
    <citation type="submission" date="2015-10" db="EMBL/GenBank/DDBJ databases">
        <title>Draft genomes sequences of Candida glabrata isolates 1A, 1B, 2A, 2B, 3A and 3B.</title>
        <authorList>
            <person name="Haavelsrud O.E."/>
            <person name="Gaustad P."/>
        </authorList>
    </citation>
    <scope>NUCLEOTIDE SEQUENCE [LARGE SCALE GENOMIC DNA]</scope>
    <source>
        <strain evidence="1">910700640</strain>
    </source>
</reference>
<dbReference type="Proteomes" id="UP000054886">
    <property type="component" value="Unassembled WGS sequence"/>
</dbReference>